<dbReference type="AlphaFoldDB" id="A0A5P2WEK8"/>
<evidence type="ECO:0000313" key="1">
    <source>
        <dbReference type="EMBL" id="QEV42807.1"/>
    </source>
</evidence>
<protein>
    <submittedName>
        <fullName evidence="1">Amidohydrolase</fullName>
    </submittedName>
</protein>
<dbReference type="Pfam" id="PF04909">
    <property type="entry name" value="Amidohydro_2"/>
    <property type="match status" value="1"/>
</dbReference>
<dbReference type="EMBL" id="CP023747">
    <property type="protein sequence ID" value="QEV42807.1"/>
    <property type="molecule type" value="Genomic_DNA"/>
</dbReference>
<proteinExistence type="predicted"/>
<dbReference type="PANTHER" id="PTHR21240">
    <property type="entry name" value="2-AMINO-3-CARBOXYLMUCONATE-6-SEMIALDEHYDE DECARBOXYLASE"/>
    <property type="match status" value="1"/>
</dbReference>
<accession>A0A5P2WEK8</accession>
<organism evidence="1 2">
    <name type="scientific">Streptomyces nodosus</name>
    <dbReference type="NCBI Taxonomy" id="40318"/>
    <lineage>
        <taxon>Bacteria</taxon>
        <taxon>Bacillati</taxon>
        <taxon>Actinomycetota</taxon>
        <taxon>Actinomycetes</taxon>
        <taxon>Kitasatosporales</taxon>
        <taxon>Streptomycetaceae</taxon>
        <taxon>Streptomyces</taxon>
    </lineage>
</organism>
<keyword evidence="1" id="KW-0378">Hydrolase</keyword>
<dbReference type="GO" id="GO:0016787">
    <property type="term" value="F:hydrolase activity"/>
    <property type="evidence" value="ECO:0007669"/>
    <property type="project" value="UniProtKB-KW"/>
</dbReference>
<evidence type="ECO:0000313" key="2">
    <source>
        <dbReference type="Proteomes" id="UP000325763"/>
    </source>
</evidence>
<dbReference type="OrthoDB" id="1407586at2"/>
<dbReference type="SUPFAM" id="SSF51556">
    <property type="entry name" value="Metallo-dependent hydrolases"/>
    <property type="match status" value="1"/>
</dbReference>
<dbReference type="InterPro" id="IPR006680">
    <property type="entry name" value="Amidohydro-rel"/>
</dbReference>
<dbReference type="InterPro" id="IPR032465">
    <property type="entry name" value="ACMSD"/>
</dbReference>
<dbReference type="Proteomes" id="UP000325763">
    <property type="component" value="Chromosome"/>
</dbReference>
<reference evidence="1 2" key="1">
    <citation type="submission" date="2017-09" db="EMBL/GenBank/DDBJ databases">
        <title>Streptomyces genome completion.</title>
        <authorList>
            <person name="Lee N."/>
            <person name="Cho B.-K."/>
        </authorList>
    </citation>
    <scope>NUCLEOTIDE SEQUENCE [LARGE SCALE GENOMIC DNA]</scope>
    <source>
        <strain evidence="1 2">ATCC 14899</strain>
    </source>
</reference>
<sequence>MIIDAYNNVWQAGGTSDYLTAESYTPENMIASMDAAGVDMAVGCSLGQMIDNDFIARTVAEHPDRIVGFGQVDPRRPDAVETVLKCGQEYGLKGLKLHPTMHGYHFADHGLLDPVFSVAREAGLMILVNALDDPFCAPLSIEEISKGFPEVPLLIAHMGTIWNVNEAILVAERNEHIYLETSGTQLIEVQMAYGRLGASRLVMGTDWPGSHFDLERAKIARAVPDEADRALVEGANLARLLGLDGGPGATDADTAASDGVRA</sequence>
<dbReference type="KEGG" id="snq:CP978_33510"/>
<dbReference type="RefSeq" id="WP_052454459.1">
    <property type="nucleotide sequence ID" value="NZ_CP009313.1"/>
</dbReference>
<dbReference type="InterPro" id="IPR032466">
    <property type="entry name" value="Metal_Hydrolase"/>
</dbReference>
<dbReference type="Gene3D" id="3.20.20.140">
    <property type="entry name" value="Metal-dependent hydrolases"/>
    <property type="match status" value="1"/>
</dbReference>
<gene>
    <name evidence="1" type="ORF">CP978_33510</name>
</gene>
<dbReference type="GO" id="GO:0016831">
    <property type="term" value="F:carboxy-lyase activity"/>
    <property type="evidence" value="ECO:0007669"/>
    <property type="project" value="InterPro"/>
</dbReference>
<name>A0A5P2WEK8_9ACTN</name>